<keyword evidence="1" id="KW-0378">Hydrolase</keyword>
<dbReference type="KEGG" id="gbr:Gbro_1632"/>
<evidence type="ECO:0000256" key="1">
    <source>
        <dbReference type="ARBA" id="ARBA00022801"/>
    </source>
</evidence>
<dbReference type="Gene3D" id="3.40.50.10810">
    <property type="entry name" value="Tandem AAA-ATPase domain"/>
    <property type="match status" value="1"/>
</dbReference>
<dbReference type="Pfam" id="PF04851">
    <property type="entry name" value="ResIII"/>
    <property type="match status" value="1"/>
</dbReference>
<dbReference type="GO" id="GO:0005524">
    <property type="term" value="F:ATP binding"/>
    <property type="evidence" value="ECO:0007669"/>
    <property type="project" value="InterPro"/>
</dbReference>
<dbReference type="AlphaFoldDB" id="D0L7N9"/>
<keyword evidence="4" id="KW-0347">Helicase</keyword>
<dbReference type="EMBL" id="CP001802">
    <property type="protein sequence ID" value="ACY20902.1"/>
    <property type="molecule type" value="Genomic_DNA"/>
</dbReference>
<dbReference type="GO" id="GO:0016787">
    <property type="term" value="F:hydrolase activity"/>
    <property type="evidence" value="ECO:0007669"/>
    <property type="project" value="UniProtKB-KW"/>
</dbReference>
<keyword evidence="5" id="KW-1185">Reference proteome</keyword>
<dbReference type="InterPro" id="IPR038718">
    <property type="entry name" value="SNF2-like_sf"/>
</dbReference>
<dbReference type="SUPFAM" id="SSF52540">
    <property type="entry name" value="P-loop containing nucleoside triphosphate hydrolases"/>
    <property type="match status" value="1"/>
</dbReference>
<keyword evidence="4" id="KW-0547">Nucleotide-binding</keyword>
<dbReference type="Proteomes" id="UP000001219">
    <property type="component" value="Chromosome"/>
</dbReference>
<proteinExistence type="predicted"/>
<evidence type="ECO:0000313" key="5">
    <source>
        <dbReference type="Proteomes" id="UP000001219"/>
    </source>
</evidence>
<accession>D0L7N9</accession>
<dbReference type="CDD" id="cd18011">
    <property type="entry name" value="DEXDc_RapA"/>
    <property type="match status" value="1"/>
</dbReference>
<organism evidence="4 5">
    <name type="scientific">Gordonia bronchialis (strain ATCC 25592 / DSM 43247 / BCRC 13721 / JCM 3198 / KCTC 3076 / NBRC 16047 / NCTC 10667)</name>
    <name type="common">Rhodococcus bronchialis</name>
    <dbReference type="NCBI Taxonomy" id="526226"/>
    <lineage>
        <taxon>Bacteria</taxon>
        <taxon>Bacillati</taxon>
        <taxon>Actinomycetota</taxon>
        <taxon>Actinomycetes</taxon>
        <taxon>Mycobacteriales</taxon>
        <taxon>Gordoniaceae</taxon>
        <taxon>Gordonia</taxon>
    </lineage>
</organism>
<dbReference type="SMART" id="SM00487">
    <property type="entry name" value="DEXDc"/>
    <property type="match status" value="1"/>
</dbReference>
<dbReference type="GO" id="GO:0004386">
    <property type="term" value="F:helicase activity"/>
    <property type="evidence" value="ECO:0007669"/>
    <property type="project" value="UniProtKB-KW"/>
</dbReference>
<dbReference type="InterPro" id="IPR027417">
    <property type="entry name" value="P-loop_NTPase"/>
</dbReference>
<dbReference type="InterPro" id="IPR014001">
    <property type="entry name" value="Helicase_ATP-bd"/>
</dbReference>
<dbReference type="PANTHER" id="PTHR45766">
    <property type="entry name" value="DNA ANNEALING HELICASE AND ENDONUCLEASE ZRANB3 FAMILY MEMBER"/>
    <property type="match status" value="1"/>
</dbReference>
<evidence type="ECO:0000256" key="2">
    <source>
        <dbReference type="SAM" id="MobiDB-lite"/>
    </source>
</evidence>
<reference evidence="4 5" key="2">
    <citation type="journal article" date="2010" name="Stand. Genomic Sci.">
        <title>Complete genome sequence of Gordonia bronchialis type strain (3410).</title>
        <authorList>
            <person name="Ivanova N."/>
            <person name="Sikorski J."/>
            <person name="Jando M."/>
            <person name="Lapidus A."/>
            <person name="Nolan M."/>
            <person name="Lucas S."/>
            <person name="Del Rio T.G."/>
            <person name="Tice H."/>
            <person name="Copeland A."/>
            <person name="Cheng J.F."/>
            <person name="Chen F."/>
            <person name="Bruce D."/>
            <person name="Goodwin L."/>
            <person name="Pitluck S."/>
            <person name="Mavromatis K."/>
            <person name="Ovchinnikova G."/>
            <person name="Pati A."/>
            <person name="Chen A."/>
            <person name="Palaniappan K."/>
            <person name="Land M."/>
            <person name="Hauser L."/>
            <person name="Chang Y.J."/>
            <person name="Jeffries C.D."/>
            <person name="Chain P."/>
            <person name="Saunders E."/>
            <person name="Han C."/>
            <person name="Detter J.C."/>
            <person name="Brettin T."/>
            <person name="Rohde M."/>
            <person name="Goker M."/>
            <person name="Bristow J."/>
            <person name="Eisen J.A."/>
            <person name="Markowitz V."/>
            <person name="Hugenholtz P."/>
            <person name="Klenk H.P."/>
            <person name="Kyrpides N.C."/>
        </authorList>
    </citation>
    <scope>NUCLEOTIDE SEQUENCE [LARGE SCALE GENOMIC DNA]</scope>
    <source>
        <strain evidence="5">ATCC 25592 / DSM 43247 / BCRC 13721 / JCM 3198 / KCTC 3076 / NBRC 16047 / NCTC 10667</strain>
    </source>
</reference>
<feature type="domain" description="Helicase ATP-binding" evidence="3">
    <location>
        <begin position="100"/>
        <end position="274"/>
    </location>
</feature>
<feature type="compositionally biased region" description="Basic residues" evidence="2">
    <location>
        <begin position="292"/>
        <end position="302"/>
    </location>
</feature>
<dbReference type="eggNOG" id="COG0553">
    <property type="taxonomic scope" value="Bacteria"/>
</dbReference>
<dbReference type="HOGENOM" id="CLU_890714_0_0_11"/>
<feature type="region of interest" description="Disordered" evidence="2">
    <location>
        <begin position="282"/>
        <end position="312"/>
    </location>
</feature>
<dbReference type="PANTHER" id="PTHR45766:SF6">
    <property type="entry name" value="SWI_SNF-RELATED MATRIX-ASSOCIATED ACTIN-DEPENDENT REGULATOR OF CHROMATIN SUBFAMILY A-LIKE PROTEIN 1"/>
    <property type="match status" value="1"/>
</dbReference>
<keyword evidence="4" id="KW-0067">ATP-binding</keyword>
<dbReference type="GO" id="GO:0003677">
    <property type="term" value="F:DNA binding"/>
    <property type="evidence" value="ECO:0007669"/>
    <property type="project" value="InterPro"/>
</dbReference>
<name>D0L7N9_GORB4</name>
<evidence type="ECO:0000313" key="4">
    <source>
        <dbReference type="EMBL" id="ACY20902.1"/>
    </source>
</evidence>
<sequence>MIRLEELASGMRLAGRWPAPVEVRSVTRHGDSAASITIRHADGTFDEEMIFADDLSELFIAEDSARWSFTAEPTGFKLATEALRIRMAGNHDPMVAVATSDISPLPHQIRAVYGELLPRTPLRFLLADDPGAGKTVMAGLYAKELMLRGDLARLLIVAPGGLVDQWQDELDSKFGIAPTILTRELINASIDADPFAAHPIMIARMDQLARDEEITDRLARSEWDLVVVDEAHRMSANWWGGELRKTKRFNLGQLLGAVSAGDSEGESHHPIRQFTVRQLPHRSAVESVAPQHRYRPIRHHNPHPAGNRTSTT</sequence>
<gene>
    <name evidence="4" type="ordered locus">Gbro_1632</name>
</gene>
<dbReference type="InterPro" id="IPR006935">
    <property type="entry name" value="Helicase/UvrB_N"/>
</dbReference>
<reference evidence="5" key="1">
    <citation type="submission" date="2009-10" db="EMBL/GenBank/DDBJ databases">
        <title>The complete chromosome of Gordonia bronchialis DSM 43247.</title>
        <authorList>
            <consortium name="US DOE Joint Genome Institute (JGI-PGF)"/>
            <person name="Lucas S."/>
            <person name="Copeland A."/>
            <person name="Lapidus A."/>
            <person name="Glavina del Rio T."/>
            <person name="Dalin E."/>
            <person name="Tice H."/>
            <person name="Bruce D."/>
            <person name="Goodwin L."/>
            <person name="Pitluck S."/>
            <person name="Kyrpides N."/>
            <person name="Mavromatis K."/>
            <person name="Ivanova N."/>
            <person name="Ovchinnikova G."/>
            <person name="Saunders E."/>
            <person name="Brettin T."/>
            <person name="Detter J.C."/>
            <person name="Han C."/>
            <person name="Larimer F."/>
            <person name="Land M."/>
            <person name="Hauser L."/>
            <person name="Markowitz V."/>
            <person name="Cheng J.-F."/>
            <person name="Hugenholtz P."/>
            <person name="Woyke T."/>
            <person name="Wu D."/>
            <person name="Jando M."/>
            <person name="Schneider S."/>
            <person name="Goeker M."/>
            <person name="Klenk H.-P."/>
            <person name="Eisen J.A."/>
        </authorList>
    </citation>
    <scope>NUCLEOTIDE SEQUENCE [LARGE SCALE GENOMIC DNA]</scope>
    <source>
        <strain evidence="5">ATCC 25592 / DSM 43247 / BCRC 13721 / JCM 3198 / KCTC 3076 / NBRC 16047 / NCTC 10667</strain>
    </source>
</reference>
<protein>
    <submittedName>
        <fullName evidence="4">DEAD-like helicase</fullName>
    </submittedName>
</protein>
<dbReference type="InterPro" id="IPR057342">
    <property type="entry name" value="DEXDc_RapA"/>
</dbReference>
<evidence type="ECO:0000259" key="3">
    <source>
        <dbReference type="SMART" id="SM00487"/>
    </source>
</evidence>
<dbReference type="STRING" id="526226.Gbro_1632"/>